<dbReference type="Proteomes" id="UP000016860">
    <property type="component" value="Unassembled WGS sequence"/>
</dbReference>
<sequence>MAQINKNGIDVSKHQGVIDWNKVKAAGIEFAILRAGFGNNNIDEQFKRNISECNRLGIPVGVYWFSYALNAENAVREARQCIALIKPYKVEYPVCYDIEYDTVTRARKKGVTIGKVQATAFVKAFCTEVQKAGYYATNYANKDYIRNMLDMNALRGFDLWYAWYNKNCDRNDVGLWQYTSSGKVPGISGNVDLNISFKDYPSIIRSAGLNGFSNGITPPSKDIKPPTNNYNKGKPIVKGGKVKILKAIQYNGKPFKAYYGSYDVISVSGDKVVIGIGKTVTAAVKASNLSAI</sequence>
<dbReference type="AlphaFoldDB" id="U4QWS7"/>
<dbReference type="GO" id="GO:0016998">
    <property type="term" value="P:cell wall macromolecule catabolic process"/>
    <property type="evidence" value="ECO:0007669"/>
    <property type="project" value="InterPro"/>
</dbReference>
<dbReference type="CDD" id="cd06414">
    <property type="entry name" value="GH25_LytC-like"/>
    <property type="match status" value="1"/>
</dbReference>
<dbReference type="RefSeq" id="WP_020817341.1">
    <property type="nucleotide sequence ID" value="NZ_ATAY01000098.1"/>
</dbReference>
<dbReference type="PANTHER" id="PTHR34135:SF2">
    <property type="entry name" value="LYSOZYME"/>
    <property type="match status" value="1"/>
</dbReference>
<reference evidence="2 3" key="1">
    <citation type="journal article" date="2013" name="Genome Announc.">
        <title>Draft Genome Sequence of the Cellulolytic Bacterium Clostridium papyrosolvens C7 (ATCC 700395).</title>
        <authorList>
            <person name="Zepeda V."/>
            <person name="Dassa B."/>
            <person name="Borovok I."/>
            <person name="Lamed R."/>
            <person name="Bayer E.A."/>
            <person name="Cate J.H."/>
        </authorList>
    </citation>
    <scope>NUCLEOTIDE SEQUENCE [LARGE SCALE GENOMIC DNA]</scope>
    <source>
        <strain evidence="2 3">C7</strain>
    </source>
</reference>
<evidence type="ECO:0008006" key="4">
    <source>
        <dbReference type="Google" id="ProtNLM"/>
    </source>
</evidence>
<gene>
    <name evidence="2" type="ORF">L323_19960</name>
</gene>
<comment type="similarity">
    <text evidence="1">Belongs to the glycosyl hydrolase 25 family.</text>
</comment>
<accession>U4QWS7</accession>
<dbReference type="GO" id="GO:0003796">
    <property type="term" value="F:lysozyme activity"/>
    <property type="evidence" value="ECO:0007669"/>
    <property type="project" value="InterPro"/>
</dbReference>
<organism evidence="2 3">
    <name type="scientific">Ruminiclostridium papyrosolvens C7</name>
    <dbReference type="NCBI Taxonomy" id="1330534"/>
    <lineage>
        <taxon>Bacteria</taxon>
        <taxon>Bacillati</taxon>
        <taxon>Bacillota</taxon>
        <taxon>Clostridia</taxon>
        <taxon>Eubacteriales</taxon>
        <taxon>Oscillospiraceae</taxon>
        <taxon>Ruminiclostridium</taxon>
    </lineage>
</organism>
<name>U4QWS7_9FIRM</name>
<dbReference type="GO" id="GO:0009253">
    <property type="term" value="P:peptidoglycan catabolic process"/>
    <property type="evidence" value="ECO:0007669"/>
    <property type="project" value="InterPro"/>
</dbReference>
<comment type="caution">
    <text evidence="2">The sequence shown here is derived from an EMBL/GenBank/DDBJ whole genome shotgun (WGS) entry which is preliminary data.</text>
</comment>
<dbReference type="Pfam" id="PF01183">
    <property type="entry name" value="Glyco_hydro_25"/>
    <property type="match status" value="1"/>
</dbReference>
<dbReference type="OrthoDB" id="9765879at2"/>
<protein>
    <recommendedName>
        <fullName evidence="4">Glycoside hydrolase</fullName>
    </recommendedName>
</protein>
<dbReference type="Gene3D" id="3.20.20.80">
    <property type="entry name" value="Glycosidases"/>
    <property type="match status" value="1"/>
</dbReference>
<dbReference type="InterPro" id="IPR002053">
    <property type="entry name" value="Glyco_hydro_25"/>
</dbReference>
<dbReference type="STRING" id="1330534.L323_19960"/>
<evidence type="ECO:0000256" key="1">
    <source>
        <dbReference type="ARBA" id="ARBA00010646"/>
    </source>
</evidence>
<dbReference type="PROSITE" id="PS51904">
    <property type="entry name" value="GLYCOSYL_HYDROL_F25_2"/>
    <property type="match status" value="1"/>
</dbReference>
<evidence type="ECO:0000313" key="3">
    <source>
        <dbReference type="Proteomes" id="UP000016860"/>
    </source>
</evidence>
<dbReference type="PATRIC" id="fig|1330534.3.peg.3967"/>
<dbReference type="SUPFAM" id="SSF51445">
    <property type="entry name" value="(Trans)glycosidases"/>
    <property type="match status" value="1"/>
</dbReference>
<dbReference type="PANTHER" id="PTHR34135">
    <property type="entry name" value="LYSOZYME"/>
    <property type="match status" value="1"/>
</dbReference>
<evidence type="ECO:0000313" key="2">
    <source>
        <dbReference type="EMBL" id="EPR07776.1"/>
    </source>
</evidence>
<proteinExistence type="inferred from homology"/>
<dbReference type="GO" id="GO:0016052">
    <property type="term" value="P:carbohydrate catabolic process"/>
    <property type="evidence" value="ECO:0007669"/>
    <property type="project" value="TreeGrafter"/>
</dbReference>
<dbReference type="InterPro" id="IPR017853">
    <property type="entry name" value="GH"/>
</dbReference>
<dbReference type="EMBL" id="ATAY01000098">
    <property type="protein sequence ID" value="EPR07776.1"/>
    <property type="molecule type" value="Genomic_DNA"/>
</dbReference>